<evidence type="ECO:0000256" key="3">
    <source>
        <dbReference type="ARBA" id="ARBA00023004"/>
    </source>
</evidence>
<reference evidence="6 7" key="1">
    <citation type="submission" date="2021-03" db="EMBL/GenBank/DDBJ databases">
        <title>Sequencing the genomes of 1000 actinobacteria strains.</title>
        <authorList>
            <person name="Klenk H.-P."/>
        </authorList>
    </citation>
    <scope>NUCLEOTIDE SEQUENCE [LARGE SCALE GENOMIC DNA]</scope>
    <source>
        <strain evidence="6 7">DSM 18824</strain>
    </source>
</reference>
<evidence type="ECO:0000259" key="5">
    <source>
        <dbReference type="PROSITE" id="PS51918"/>
    </source>
</evidence>
<keyword evidence="4" id="KW-0411">Iron-sulfur</keyword>
<proteinExistence type="predicted"/>
<evidence type="ECO:0000256" key="1">
    <source>
        <dbReference type="ARBA" id="ARBA00022691"/>
    </source>
</evidence>
<evidence type="ECO:0000256" key="4">
    <source>
        <dbReference type="ARBA" id="ARBA00023014"/>
    </source>
</evidence>
<dbReference type="SUPFAM" id="SSF102114">
    <property type="entry name" value="Radical SAM enzymes"/>
    <property type="match status" value="1"/>
</dbReference>
<evidence type="ECO:0000256" key="2">
    <source>
        <dbReference type="ARBA" id="ARBA00022723"/>
    </source>
</evidence>
<name>A0ABS4UIM1_9ACTN</name>
<comment type="caution">
    <text evidence="6">The sequence shown here is derived from an EMBL/GenBank/DDBJ whole genome shotgun (WGS) entry which is preliminary data.</text>
</comment>
<evidence type="ECO:0000313" key="6">
    <source>
        <dbReference type="EMBL" id="MBP2351496.1"/>
    </source>
</evidence>
<dbReference type="CDD" id="cd01335">
    <property type="entry name" value="Radical_SAM"/>
    <property type="match status" value="1"/>
</dbReference>
<accession>A0ABS4UIM1</accession>
<dbReference type="Pfam" id="PF04055">
    <property type="entry name" value="Radical_SAM"/>
    <property type="match status" value="1"/>
</dbReference>
<dbReference type="InterPro" id="IPR023867">
    <property type="entry name" value="Sulphatase_maturase_rSAM"/>
</dbReference>
<dbReference type="PROSITE" id="PS51918">
    <property type="entry name" value="RADICAL_SAM"/>
    <property type="match status" value="1"/>
</dbReference>
<keyword evidence="1" id="KW-0949">S-adenosyl-L-methionine</keyword>
<sequence>MSPAVAHAIAGGIPAAWPSEGVLEVVWHGGEPLTIGVKAMRELLAPFEQLRRAGRIMHVIQTNATLISDEWCELFVEYDVSIGISIDAPPELTGNRIDWRGEPAFDRIIAGISKLEERDIHFTAIAVVDQGSVGEACEILDFLASLGCPYVGINMEEKEGTNQHDETPTIDQARRFWRDTFRWSRDNPQMKVREVEHLLEYLALPLTARQATVLHDPIPAIIDRAAELKYVQEFRLGINRCKAICEFFAHCQGAHAGNRHFEHGNFLATETEHCRTSTQAVVLALHDIHSERRIAV</sequence>
<dbReference type="Gene3D" id="3.20.20.70">
    <property type="entry name" value="Aldolase class I"/>
    <property type="match status" value="1"/>
</dbReference>
<dbReference type="InterPro" id="IPR058240">
    <property type="entry name" value="rSAM_sf"/>
</dbReference>
<organism evidence="6 7">
    <name type="scientific">Kribbella aluminosa</name>
    <dbReference type="NCBI Taxonomy" id="416017"/>
    <lineage>
        <taxon>Bacteria</taxon>
        <taxon>Bacillati</taxon>
        <taxon>Actinomycetota</taxon>
        <taxon>Actinomycetes</taxon>
        <taxon>Propionibacteriales</taxon>
        <taxon>Kribbellaceae</taxon>
        <taxon>Kribbella</taxon>
    </lineage>
</organism>
<keyword evidence="2" id="KW-0479">Metal-binding</keyword>
<gene>
    <name evidence="6" type="ORF">JOF29_002579</name>
</gene>
<dbReference type="InterPro" id="IPR007197">
    <property type="entry name" value="rSAM"/>
</dbReference>
<dbReference type="EMBL" id="JAGINT010000001">
    <property type="protein sequence ID" value="MBP2351496.1"/>
    <property type="molecule type" value="Genomic_DNA"/>
</dbReference>
<feature type="domain" description="Radical SAM core" evidence="5">
    <location>
        <begin position="1"/>
        <end position="191"/>
    </location>
</feature>
<dbReference type="PANTHER" id="PTHR43273:SF8">
    <property type="entry name" value="RADICAL SAM DOMAIN PROTEIN"/>
    <property type="match status" value="1"/>
</dbReference>
<dbReference type="InterPro" id="IPR013785">
    <property type="entry name" value="Aldolase_TIM"/>
</dbReference>
<evidence type="ECO:0000313" key="7">
    <source>
        <dbReference type="Proteomes" id="UP000755585"/>
    </source>
</evidence>
<keyword evidence="7" id="KW-1185">Reference proteome</keyword>
<protein>
    <recommendedName>
        <fullName evidence="5">Radical SAM core domain-containing protein</fullName>
    </recommendedName>
</protein>
<keyword evidence="3" id="KW-0408">Iron</keyword>
<dbReference type="PANTHER" id="PTHR43273">
    <property type="entry name" value="ANAEROBIC SULFATASE-MATURATING ENZYME HOMOLOG ASLB-RELATED"/>
    <property type="match status" value="1"/>
</dbReference>
<dbReference type="Proteomes" id="UP000755585">
    <property type="component" value="Unassembled WGS sequence"/>
</dbReference>